<protein>
    <recommendedName>
        <fullName evidence="6">C2H2-type domain-containing protein</fullName>
    </recommendedName>
</protein>
<dbReference type="InterPro" id="IPR036236">
    <property type="entry name" value="Znf_C2H2_sf"/>
</dbReference>
<dbReference type="SMART" id="SM00355">
    <property type="entry name" value="ZnF_C2H2"/>
    <property type="match status" value="2"/>
</dbReference>
<dbReference type="AlphaFoldDB" id="A0AAV4WZG4"/>
<reference evidence="7 8" key="1">
    <citation type="submission" date="2021-06" db="EMBL/GenBank/DDBJ databases">
        <title>Caerostris darwini draft genome.</title>
        <authorList>
            <person name="Kono N."/>
            <person name="Arakawa K."/>
        </authorList>
    </citation>
    <scope>NUCLEOTIDE SEQUENCE [LARGE SCALE GENOMIC DNA]</scope>
</reference>
<dbReference type="Gene3D" id="3.30.160.60">
    <property type="entry name" value="Classic Zinc Finger"/>
    <property type="match status" value="2"/>
</dbReference>
<evidence type="ECO:0000256" key="5">
    <source>
        <dbReference type="PROSITE-ProRule" id="PRU00042"/>
    </source>
</evidence>
<sequence>MADINVNSYNSGGPMFSIKYLEDGKKIYCCLFCRYSTPIKAFEEGISFFVMQDEYGIKIYYCSNCSYSSQYKHCLKRHFDLHTGKKPYKCDSCGKSFAQNSGLYQHKKTHSKNE</sequence>
<dbReference type="SUPFAM" id="SSF57667">
    <property type="entry name" value="beta-beta-alpha zinc fingers"/>
    <property type="match status" value="1"/>
</dbReference>
<evidence type="ECO:0000313" key="7">
    <source>
        <dbReference type="EMBL" id="GIY87748.1"/>
    </source>
</evidence>
<dbReference type="Pfam" id="PF00096">
    <property type="entry name" value="zf-C2H2"/>
    <property type="match status" value="1"/>
</dbReference>
<keyword evidence="1" id="KW-0479">Metal-binding</keyword>
<evidence type="ECO:0000256" key="2">
    <source>
        <dbReference type="ARBA" id="ARBA00022737"/>
    </source>
</evidence>
<evidence type="ECO:0000256" key="1">
    <source>
        <dbReference type="ARBA" id="ARBA00022723"/>
    </source>
</evidence>
<dbReference type="InterPro" id="IPR013087">
    <property type="entry name" value="Znf_C2H2_type"/>
</dbReference>
<dbReference type="GO" id="GO:0008270">
    <property type="term" value="F:zinc ion binding"/>
    <property type="evidence" value="ECO:0007669"/>
    <property type="project" value="UniProtKB-KW"/>
</dbReference>
<dbReference type="FunFam" id="3.30.160.60:FF:000624">
    <property type="entry name" value="zinc finger protein 697"/>
    <property type="match status" value="1"/>
</dbReference>
<proteinExistence type="predicted"/>
<keyword evidence="2" id="KW-0677">Repeat</keyword>
<keyword evidence="4" id="KW-0862">Zinc</keyword>
<evidence type="ECO:0000256" key="3">
    <source>
        <dbReference type="ARBA" id="ARBA00022771"/>
    </source>
</evidence>
<evidence type="ECO:0000259" key="6">
    <source>
        <dbReference type="PROSITE" id="PS50157"/>
    </source>
</evidence>
<dbReference type="PROSITE" id="PS00028">
    <property type="entry name" value="ZINC_FINGER_C2H2_1"/>
    <property type="match status" value="1"/>
</dbReference>
<feature type="domain" description="C2H2-type" evidence="6">
    <location>
        <begin position="88"/>
        <end position="114"/>
    </location>
</feature>
<dbReference type="EMBL" id="BPLQ01015375">
    <property type="protein sequence ID" value="GIY87748.1"/>
    <property type="molecule type" value="Genomic_DNA"/>
</dbReference>
<dbReference type="PANTHER" id="PTHR23226">
    <property type="entry name" value="ZINC FINGER AND SCAN DOMAIN-CONTAINING"/>
    <property type="match status" value="1"/>
</dbReference>
<keyword evidence="3 5" id="KW-0863">Zinc-finger</keyword>
<feature type="domain" description="C2H2-type" evidence="6">
    <location>
        <begin position="60"/>
        <end position="87"/>
    </location>
</feature>
<dbReference type="Proteomes" id="UP001054837">
    <property type="component" value="Unassembled WGS sequence"/>
</dbReference>
<evidence type="ECO:0000256" key="4">
    <source>
        <dbReference type="ARBA" id="ARBA00022833"/>
    </source>
</evidence>
<dbReference type="PROSITE" id="PS50157">
    <property type="entry name" value="ZINC_FINGER_C2H2_2"/>
    <property type="match status" value="2"/>
</dbReference>
<comment type="caution">
    <text evidence="7">The sequence shown here is derived from an EMBL/GenBank/DDBJ whole genome shotgun (WGS) entry which is preliminary data.</text>
</comment>
<organism evidence="7 8">
    <name type="scientific">Caerostris darwini</name>
    <dbReference type="NCBI Taxonomy" id="1538125"/>
    <lineage>
        <taxon>Eukaryota</taxon>
        <taxon>Metazoa</taxon>
        <taxon>Ecdysozoa</taxon>
        <taxon>Arthropoda</taxon>
        <taxon>Chelicerata</taxon>
        <taxon>Arachnida</taxon>
        <taxon>Araneae</taxon>
        <taxon>Araneomorphae</taxon>
        <taxon>Entelegynae</taxon>
        <taxon>Araneoidea</taxon>
        <taxon>Araneidae</taxon>
        <taxon>Caerostris</taxon>
    </lineage>
</organism>
<keyword evidence="8" id="KW-1185">Reference proteome</keyword>
<gene>
    <name evidence="7" type="ORF">CDAR_261951</name>
</gene>
<name>A0AAV4WZG4_9ARAC</name>
<evidence type="ECO:0000313" key="8">
    <source>
        <dbReference type="Proteomes" id="UP001054837"/>
    </source>
</evidence>
<accession>A0AAV4WZG4</accession>